<dbReference type="PROSITE" id="PS50048">
    <property type="entry name" value="ZN2_CY6_FUNGAL_2"/>
    <property type="match status" value="1"/>
</dbReference>
<dbReference type="InterPro" id="IPR001138">
    <property type="entry name" value="Zn2Cys6_DnaBD"/>
</dbReference>
<dbReference type="EMBL" id="KQ947409">
    <property type="protein sequence ID" value="KUJ20462.1"/>
    <property type="molecule type" value="Genomic_DNA"/>
</dbReference>
<feature type="compositionally biased region" description="Low complexity" evidence="2">
    <location>
        <begin position="77"/>
        <end position="92"/>
    </location>
</feature>
<dbReference type="PANTHER" id="PTHR38791:SF5">
    <property type="entry name" value="TRANSCRIPTION FACTOR DBAG-RELATED"/>
    <property type="match status" value="1"/>
</dbReference>
<dbReference type="KEGG" id="psco:LY89DRAFT_779225"/>
<dbReference type="Proteomes" id="UP000070700">
    <property type="component" value="Unassembled WGS sequence"/>
</dbReference>
<dbReference type="InterPro" id="IPR021858">
    <property type="entry name" value="Fun_TF"/>
</dbReference>
<evidence type="ECO:0000259" key="3">
    <source>
        <dbReference type="PROSITE" id="PS50048"/>
    </source>
</evidence>
<dbReference type="GO" id="GO:0008270">
    <property type="term" value="F:zinc ion binding"/>
    <property type="evidence" value="ECO:0007669"/>
    <property type="project" value="InterPro"/>
</dbReference>
<sequence length="526" mass="58801">MVFCGKPSKGCAHCRTRRIKCDLLQPACSQCLRAGKECPGYRDQLALMFRDENEKVVTKATIPKAKAEPRKRPRGPSPGSRSESASPPSLSPGQVVFQHRIFPPTTLQDEGIRFFFCNYVNTGMENFKTRADAAETAMFQLLFRSESFSNAVSSVGYAGLSNVSKDPQHMLVARRKYAASIQNIARALEDVANSDLDATLKSVMLLAAFEIVNGTSRSIGVGSSWAVHIEGGAEILKMLAIKEPELLPRRRGWIQFVFAVYIKSLSKGEEAPSTMHDWCESCGKSMSSEDAPAISLAHIAYRFTNLHASIRNKTLLDSNLILLEALTLDSELEAWQKALPAKWRFTTTPAPDNMHFTFRGQKHTYEDMWVSRVLNNYRWVRILVNELLLVHMAQLGSFASEYESQRERSLEIISRMASDICICVSGTFFRTTPVPGARWTIPAMSGIFMVLFPLAVAGSAWGVSEELHCWVISVLEFIGNRMGISQATAMLDLIRLHRRAFEEDSDEFHTISDLWIADALSPSPRF</sequence>
<name>A0A194XL12_MOLSC</name>
<dbReference type="InterPro" id="IPR036864">
    <property type="entry name" value="Zn2-C6_fun-type_DNA-bd_sf"/>
</dbReference>
<dbReference type="InterPro" id="IPR053175">
    <property type="entry name" value="DHMBA_Reg_Transcription_Factor"/>
</dbReference>
<accession>A0A194XL12</accession>
<dbReference type="Gene3D" id="4.10.240.10">
    <property type="entry name" value="Zn(2)-C6 fungal-type DNA-binding domain"/>
    <property type="match status" value="1"/>
</dbReference>
<dbReference type="CDD" id="cd00067">
    <property type="entry name" value="GAL4"/>
    <property type="match status" value="1"/>
</dbReference>
<dbReference type="PROSITE" id="PS00463">
    <property type="entry name" value="ZN2_CY6_FUNGAL_1"/>
    <property type="match status" value="1"/>
</dbReference>
<dbReference type="Pfam" id="PF11951">
    <property type="entry name" value="Fungal_trans_2"/>
    <property type="match status" value="1"/>
</dbReference>
<feature type="domain" description="Zn(2)-C6 fungal-type" evidence="3">
    <location>
        <begin position="10"/>
        <end position="38"/>
    </location>
</feature>
<dbReference type="Pfam" id="PF00172">
    <property type="entry name" value="Zn_clus"/>
    <property type="match status" value="1"/>
</dbReference>
<dbReference type="SMART" id="SM00066">
    <property type="entry name" value="GAL4"/>
    <property type="match status" value="1"/>
</dbReference>
<evidence type="ECO:0000256" key="2">
    <source>
        <dbReference type="SAM" id="MobiDB-lite"/>
    </source>
</evidence>
<feature type="region of interest" description="Disordered" evidence="2">
    <location>
        <begin position="59"/>
        <end position="92"/>
    </location>
</feature>
<organism evidence="4 5">
    <name type="scientific">Mollisia scopiformis</name>
    <name type="common">Conifer needle endophyte fungus</name>
    <name type="synonym">Phialocephala scopiformis</name>
    <dbReference type="NCBI Taxonomy" id="149040"/>
    <lineage>
        <taxon>Eukaryota</taxon>
        <taxon>Fungi</taxon>
        <taxon>Dikarya</taxon>
        <taxon>Ascomycota</taxon>
        <taxon>Pezizomycotina</taxon>
        <taxon>Leotiomycetes</taxon>
        <taxon>Helotiales</taxon>
        <taxon>Mollisiaceae</taxon>
        <taxon>Mollisia</taxon>
    </lineage>
</organism>
<dbReference type="OrthoDB" id="5280547at2759"/>
<dbReference type="CDD" id="cd12148">
    <property type="entry name" value="fungal_TF_MHR"/>
    <property type="match status" value="1"/>
</dbReference>
<keyword evidence="1" id="KW-0539">Nucleus</keyword>
<gene>
    <name evidence="4" type="ORF">LY89DRAFT_779225</name>
</gene>
<evidence type="ECO:0000313" key="5">
    <source>
        <dbReference type="Proteomes" id="UP000070700"/>
    </source>
</evidence>
<evidence type="ECO:0000313" key="4">
    <source>
        <dbReference type="EMBL" id="KUJ20462.1"/>
    </source>
</evidence>
<proteinExistence type="predicted"/>
<dbReference type="InParanoid" id="A0A194XL12"/>
<dbReference type="AlphaFoldDB" id="A0A194XL12"/>
<dbReference type="RefSeq" id="XP_018074817.1">
    <property type="nucleotide sequence ID" value="XM_018222277.1"/>
</dbReference>
<protein>
    <recommendedName>
        <fullName evidence="3">Zn(2)-C6 fungal-type domain-containing protein</fullName>
    </recommendedName>
</protein>
<dbReference type="GO" id="GO:0000981">
    <property type="term" value="F:DNA-binding transcription factor activity, RNA polymerase II-specific"/>
    <property type="evidence" value="ECO:0007669"/>
    <property type="project" value="InterPro"/>
</dbReference>
<evidence type="ECO:0000256" key="1">
    <source>
        <dbReference type="ARBA" id="ARBA00023242"/>
    </source>
</evidence>
<dbReference type="GeneID" id="28832003"/>
<reference evidence="4 5" key="1">
    <citation type="submission" date="2015-10" db="EMBL/GenBank/DDBJ databases">
        <title>Full genome of DAOMC 229536 Phialocephala scopiformis, a fungal endophyte of spruce producing the potent anti-insectan compound rugulosin.</title>
        <authorList>
            <consortium name="DOE Joint Genome Institute"/>
            <person name="Walker A.K."/>
            <person name="Frasz S.L."/>
            <person name="Seifert K.A."/>
            <person name="Miller J.D."/>
            <person name="Mondo S.J."/>
            <person name="Labutti K."/>
            <person name="Lipzen A."/>
            <person name="Dockter R."/>
            <person name="Kennedy M."/>
            <person name="Grigoriev I.V."/>
            <person name="Spatafora J.W."/>
        </authorList>
    </citation>
    <scope>NUCLEOTIDE SEQUENCE [LARGE SCALE GENOMIC DNA]</scope>
    <source>
        <strain evidence="4 5">CBS 120377</strain>
    </source>
</reference>
<keyword evidence="5" id="KW-1185">Reference proteome</keyword>
<dbReference type="PANTHER" id="PTHR38791">
    <property type="entry name" value="ZN(II)2CYS6 TRANSCRIPTION FACTOR (EUROFUNG)-RELATED-RELATED"/>
    <property type="match status" value="1"/>
</dbReference>
<dbReference type="SUPFAM" id="SSF57701">
    <property type="entry name" value="Zn2/Cys6 DNA-binding domain"/>
    <property type="match status" value="1"/>
</dbReference>